<feature type="compositionally biased region" description="Low complexity" evidence="1">
    <location>
        <begin position="362"/>
        <end position="392"/>
    </location>
</feature>
<feature type="domain" description="DUF8035" evidence="2">
    <location>
        <begin position="465"/>
        <end position="526"/>
    </location>
</feature>
<evidence type="ECO:0000259" key="2">
    <source>
        <dbReference type="Pfam" id="PF26118"/>
    </source>
</evidence>
<evidence type="ECO:0000256" key="1">
    <source>
        <dbReference type="SAM" id="MobiDB-lite"/>
    </source>
</evidence>
<dbReference type="InterPro" id="IPR039327">
    <property type="entry name" value="CON7-like"/>
</dbReference>
<dbReference type="OrthoDB" id="5431013at2759"/>
<proteinExistence type="predicted"/>
<dbReference type="Pfam" id="PF26118">
    <property type="entry name" value="DUF8035"/>
    <property type="match status" value="1"/>
</dbReference>
<evidence type="ECO:0000313" key="4">
    <source>
        <dbReference type="Proteomes" id="UP000250266"/>
    </source>
</evidence>
<dbReference type="PANTHER" id="PTHR36167">
    <property type="entry name" value="C2H2 FINGER DOMAIN TRANSCRIPTION FACTOR (EUROFUNG)-RELATED"/>
    <property type="match status" value="1"/>
</dbReference>
<feature type="region of interest" description="Disordered" evidence="1">
    <location>
        <begin position="527"/>
        <end position="595"/>
    </location>
</feature>
<dbReference type="PANTHER" id="PTHR36167:SF4">
    <property type="entry name" value="FUNGAL N-TERMINAL DOMAIN-CONTAINING PROTEIN"/>
    <property type="match status" value="1"/>
</dbReference>
<feature type="region of interest" description="Disordered" evidence="1">
    <location>
        <begin position="287"/>
        <end position="405"/>
    </location>
</feature>
<dbReference type="Proteomes" id="UP000250266">
    <property type="component" value="Unassembled WGS sequence"/>
</dbReference>
<dbReference type="GO" id="GO:0006355">
    <property type="term" value="P:regulation of DNA-templated transcription"/>
    <property type="evidence" value="ECO:0007669"/>
    <property type="project" value="InterPro"/>
</dbReference>
<dbReference type="AlphaFoldDB" id="A0A8E2DY49"/>
<dbReference type="EMBL" id="KV745640">
    <property type="protein sequence ID" value="OCK73836.1"/>
    <property type="molecule type" value="Genomic_DNA"/>
</dbReference>
<gene>
    <name evidence="3" type="ORF">K432DRAFT_430365</name>
</gene>
<feature type="compositionally biased region" description="Polar residues" evidence="1">
    <location>
        <begin position="632"/>
        <end position="666"/>
    </location>
</feature>
<evidence type="ECO:0000313" key="3">
    <source>
        <dbReference type="EMBL" id="OCK73836.1"/>
    </source>
</evidence>
<feature type="region of interest" description="Disordered" evidence="1">
    <location>
        <begin position="632"/>
        <end position="711"/>
    </location>
</feature>
<dbReference type="InterPro" id="IPR058348">
    <property type="entry name" value="DUF8035"/>
</dbReference>
<feature type="compositionally biased region" description="Low complexity" evidence="1">
    <location>
        <begin position="689"/>
        <end position="705"/>
    </location>
</feature>
<accession>A0A8E2DY49</accession>
<protein>
    <recommendedName>
        <fullName evidence="2">DUF8035 domain-containing protein</fullName>
    </recommendedName>
</protein>
<organism evidence="3 4">
    <name type="scientific">Lepidopterella palustris CBS 459.81</name>
    <dbReference type="NCBI Taxonomy" id="1314670"/>
    <lineage>
        <taxon>Eukaryota</taxon>
        <taxon>Fungi</taxon>
        <taxon>Dikarya</taxon>
        <taxon>Ascomycota</taxon>
        <taxon>Pezizomycotina</taxon>
        <taxon>Dothideomycetes</taxon>
        <taxon>Pleosporomycetidae</taxon>
        <taxon>Mytilinidiales</taxon>
        <taxon>Argynnaceae</taxon>
        <taxon>Lepidopterella</taxon>
    </lineage>
</organism>
<feature type="compositionally biased region" description="Low complexity" evidence="1">
    <location>
        <begin position="546"/>
        <end position="559"/>
    </location>
</feature>
<sequence length="711" mass="79972">MAEIASIISFVSWGARLALQLYRFGATVSSSTDDVNRIAKAVSLFSLALKQVGASLREDDTVPSNEAFETVGEILNQCQSVFSEIETLVPVKNLPEDDQNEPHFPDLADGQKLEWSITSKARMDYLISHLESLKLTLSVMHQTFYTVKIIRWSRTYPSISPARVADMVQNERLQMEILIIEQQMSLLTASKLYDQLKPSQPFSQPLLIADNDTSKIPVRDNDQIESSVAPSSLVPYQETTLTKLDSFPTEAESLAKVRRIATPYIEYLFARWTRLREIQERIDQVERDMEKQKQQEQEEKSERRRKSQQPTVESDHSDDQLSALPGFKHGAQRFAAPTPPRPPSIQPLFPDSPALNIPVPDSKLSPTAPLSPASSQYGVSPRSSGVFSSSPSQHGHIPQSPRQSLTNLPVQAAAAVTAKDEDESLDLEIPWRLCLRRYYWEYIDGKVKSTNTDHPSSKALKDRNAWTEIMASWVCKEAIEEAGYNYSRILKEKNDGRKTRFETCFCISRPLTFSEIERLVERTVEMYRERQPPPSKRRPSADHTPTHPSHSQAQQPPSQDRTTTQPPPLNRATTFPGPNPGYIPFAHLTSPQSPATNFPTSYSPFVHGVPQSPNTAFPATAYTPFTHEASQSLNTSNTNYTPFSHTTLQSPNPPSNHFTPQIQTYVPNDYNYHHRTSSSSQHQPQLRFPPSHSRTPSTSTTSDSDSAVEWG</sequence>
<keyword evidence="4" id="KW-1185">Reference proteome</keyword>
<feature type="compositionally biased region" description="Basic and acidic residues" evidence="1">
    <location>
        <begin position="287"/>
        <end position="302"/>
    </location>
</feature>
<reference evidence="3 4" key="1">
    <citation type="journal article" date="2016" name="Nat. Commun.">
        <title>Ectomycorrhizal ecology is imprinted in the genome of the dominant symbiotic fungus Cenococcum geophilum.</title>
        <authorList>
            <consortium name="DOE Joint Genome Institute"/>
            <person name="Peter M."/>
            <person name="Kohler A."/>
            <person name="Ohm R.A."/>
            <person name="Kuo A."/>
            <person name="Krutzmann J."/>
            <person name="Morin E."/>
            <person name="Arend M."/>
            <person name="Barry K.W."/>
            <person name="Binder M."/>
            <person name="Choi C."/>
            <person name="Clum A."/>
            <person name="Copeland A."/>
            <person name="Grisel N."/>
            <person name="Haridas S."/>
            <person name="Kipfer T."/>
            <person name="LaButti K."/>
            <person name="Lindquist E."/>
            <person name="Lipzen A."/>
            <person name="Maire R."/>
            <person name="Meier B."/>
            <person name="Mihaltcheva S."/>
            <person name="Molinier V."/>
            <person name="Murat C."/>
            <person name="Poggeler S."/>
            <person name="Quandt C.A."/>
            <person name="Sperisen C."/>
            <person name="Tritt A."/>
            <person name="Tisserant E."/>
            <person name="Crous P.W."/>
            <person name="Henrissat B."/>
            <person name="Nehls U."/>
            <person name="Egli S."/>
            <person name="Spatafora J.W."/>
            <person name="Grigoriev I.V."/>
            <person name="Martin F.M."/>
        </authorList>
    </citation>
    <scope>NUCLEOTIDE SEQUENCE [LARGE SCALE GENOMIC DNA]</scope>
    <source>
        <strain evidence="3 4">CBS 459.81</strain>
    </source>
</reference>
<name>A0A8E2DY49_9PEZI</name>